<keyword evidence="1" id="KW-0560">Oxidoreductase</keyword>
<comment type="caution">
    <text evidence="6">The sequence shown here is derived from an EMBL/GenBank/DDBJ whole genome shotgun (WGS) entry which is preliminary data.</text>
</comment>
<dbReference type="InterPro" id="IPR036010">
    <property type="entry name" value="2Fe-2S_ferredoxin-like_sf"/>
</dbReference>
<evidence type="ECO:0000313" key="6">
    <source>
        <dbReference type="EMBL" id="KAF0805599.1"/>
    </source>
</evidence>
<dbReference type="Gene3D" id="2.40.30.10">
    <property type="entry name" value="Translation factors"/>
    <property type="match status" value="1"/>
</dbReference>
<dbReference type="Proteomes" id="UP000771797">
    <property type="component" value="Unassembled WGS sequence"/>
</dbReference>
<feature type="domain" description="2Fe-2S ferredoxin-type" evidence="4">
    <location>
        <begin position="3"/>
        <end position="91"/>
    </location>
</feature>
<dbReference type="InterPro" id="IPR001433">
    <property type="entry name" value="OxRdtase_FAD/NAD-bd"/>
</dbReference>
<proteinExistence type="inferred from homology"/>
<dbReference type="PANTHER" id="PTHR47354">
    <property type="entry name" value="NADH OXIDOREDUCTASE HCR"/>
    <property type="match status" value="1"/>
</dbReference>
<dbReference type="InterPro" id="IPR050415">
    <property type="entry name" value="MRET"/>
</dbReference>
<evidence type="ECO:0000259" key="4">
    <source>
        <dbReference type="PROSITE" id="PS51085"/>
    </source>
</evidence>
<dbReference type="Gene3D" id="3.10.20.30">
    <property type="match status" value="1"/>
</dbReference>
<evidence type="ECO:0000256" key="1">
    <source>
        <dbReference type="ARBA" id="ARBA00023002"/>
    </source>
</evidence>
<dbReference type="Pfam" id="PF00111">
    <property type="entry name" value="Fer2"/>
    <property type="match status" value="1"/>
</dbReference>
<dbReference type="CDD" id="cd00207">
    <property type="entry name" value="fer2"/>
    <property type="match status" value="1"/>
</dbReference>
<keyword evidence="7" id="KW-1185">Reference proteome</keyword>
<feature type="domain" description="FAD-binding FR-type" evidence="5">
    <location>
        <begin position="98"/>
        <end position="196"/>
    </location>
</feature>
<sequence>MPYRIRINQRHTLDCPESKTILEAAREAGFGFPHACRNGVCRRCEGQLQRGSVHLSRPPGPLSAGESGADAVLYCVAFPISDCEIDVPDITAPGEIPEQTLRCQIRQREPLNHDISRIWLRLPAGRQAHWYAGQYLILDLPHGQYPFSIANAPGGRELELHIRHGRDNPGARRIMADLADASTVSVILPQGLRYLDTPPPRPLWFICGSTGFAPVKAMIERLIQVGFEHPVRLFWGARTEQDLYLPGLPAQWRDALPDFHAVTALSDISKPGHAQGLVHEAALEALEQPEQPLFYIGGSPAMVWAVHDALVEEGVPACNMHSDVFDYAPRDQVFTPPS</sequence>
<gene>
    <name evidence="6" type="ORF">A6D6_02240</name>
</gene>
<dbReference type="PANTHER" id="PTHR47354:SF7">
    <property type="entry name" value="NAD(P)H-FLAVIN REDUCTASE"/>
    <property type="match status" value="1"/>
</dbReference>
<organism evidence="6 7">
    <name type="scientific">Alcanivorax xiamenensis</name>
    <dbReference type="NCBI Taxonomy" id="1177156"/>
    <lineage>
        <taxon>Bacteria</taxon>
        <taxon>Pseudomonadati</taxon>
        <taxon>Pseudomonadota</taxon>
        <taxon>Gammaproteobacteria</taxon>
        <taxon>Oceanospirillales</taxon>
        <taxon>Alcanivoracaceae</taxon>
        <taxon>Alcanivorax</taxon>
    </lineage>
</organism>
<dbReference type="PROSITE" id="PS51384">
    <property type="entry name" value="FAD_FR"/>
    <property type="match status" value="1"/>
</dbReference>
<reference evidence="6 7" key="1">
    <citation type="submission" date="2012-09" db="EMBL/GenBank/DDBJ databases">
        <title>Genome Sequence of alkane-degrading Bacterium Alcanivorax sp. 6-D-6.</title>
        <authorList>
            <person name="Lai Q."/>
            <person name="Shao Z."/>
        </authorList>
    </citation>
    <scope>NUCLEOTIDE SEQUENCE [LARGE SCALE GENOMIC DNA]</scope>
    <source>
        <strain evidence="6 7">6-D-6</strain>
    </source>
</reference>
<evidence type="ECO:0000256" key="3">
    <source>
        <dbReference type="ARBA" id="ARBA00038177"/>
    </source>
</evidence>
<evidence type="ECO:0000313" key="7">
    <source>
        <dbReference type="Proteomes" id="UP000771797"/>
    </source>
</evidence>
<dbReference type="PROSITE" id="PS51085">
    <property type="entry name" value="2FE2S_FER_2"/>
    <property type="match status" value="1"/>
</dbReference>
<protein>
    <submittedName>
        <fullName evidence="6">(Fe-S)-binding protein</fullName>
    </submittedName>
</protein>
<dbReference type="InterPro" id="IPR001041">
    <property type="entry name" value="2Fe-2S_ferredoxin-type"/>
</dbReference>
<dbReference type="Gene3D" id="3.40.50.80">
    <property type="entry name" value="Nucleotide-binding domain of ferredoxin-NADP reductase (FNR) module"/>
    <property type="match status" value="1"/>
</dbReference>
<evidence type="ECO:0000259" key="5">
    <source>
        <dbReference type="PROSITE" id="PS51384"/>
    </source>
</evidence>
<name>A0ABQ6Y889_9GAMM</name>
<dbReference type="InterPro" id="IPR012675">
    <property type="entry name" value="Beta-grasp_dom_sf"/>
</dbReference>
<dbReference type="PRINTS" id="PR00410">
    <property type="entry name" value="PHEHYDRXLASE"/>
</dbReference>
<dbReference type="SUPFAM" id="SSF54292">
    <property type="entry name" value="2Fe-2S ferredoxin-like"/>
    <property type="match status" value="1"/>
</dbReference>
<dbReference type="InterPro" id="IPR017927">
    <property type="entry name" value="FAD-bd_FR_type"/>
</dbReference>
<comment type="similarity">
    <text evidence="3">Belongs to the Fre/LuxG FAD/NAD(P) flavoprotein oxidoreductase family.</text>
</comment>
<dbReference type="RefSeq" id="WP_159660788.1">
    <property type="nucleotide sequence ID" value="NZ_AQPF01000015.1"/>
</dbReference>
<dbReference type="SUPFAM" id="SSF63380">
    <property type="entry name" value="Riboflavin synthase domain-like"/>
    <property type="match status" value="1"/>
</dbReference>
<dbReference type="Pfam" id="PF00175">
    <property type="entry name" value="NAD_binding_1"/>
    <property type="match status" value="1"/>
</dbReference>
<accession>A0ABQ6Y889</accession>
<dbReference type="InterPro" id="IPR039261">
    <property type="entry name" value="FNR_nucleotide-bd"/>
</dbReference>
<dbReference type="SUPFAM" id="SSF52343">
    <property type="entry name" value="Ferredoxin reductase-like, C-terminal NADP-linked domain"/>
    <property type="match status" value="1"/>
</dbReference>
<dbReference type="InterPro" id="IPR017938">
    <property type="entry name" value="Riboflavin_synthase-like_b-brl"/>
</dbReference>
<dbReference type="EMBL" id="AQPF01000015">
    <property type="protein sequence ID" value="KAF0805599.1"/>
    <property type="molecule type" value="Genomic_DNA"/>
</dbReference>
<evidence type="ECO:0000256" key="2">
    <source>
        <dbReference type="ARBA" id="ARBA00023223"/>
    </source>
</evidence>
<keyword evidence="2" id="KW-0455">Luminescence</keyword>